<keyword evidence="3 9" id="KW-0813">Transport</keyword>
<evidence type="ECO:0000256" key="1">
    <source>
        <dbReference type="ARBA" id="ARBA00004141"/>
    </source>
</evidence>
<dbReference type="PANTHER" id="PTHR45618">
    <property type="entry name" value="MITOCHONDRIAL DICARBOXYLATE CARRIER-RELATED"/>
    <property type="match status" value="1"/>
</dbReference>
<comment type="similarity">
    <text evidence="2 9">Belongs to the mitochondrial carrier (TC 2.A.29) family.</text>
</comment>
<evidence type="ECO:0000256" key="2">
    <source>
        <dbReference type="ARBA" id="ARBA00006375"/>
    </source>
</evidence>
<dbReference type="Pfam" id="PF00153">
    <property type="entry name" value="Mito_carr"/>
    <property type="match status" value="2"/>
</dbReference>
<evidence type="ECO:0000256" key="4">
    <source>
        <dbReference type="ARBA" id="ARBA00022692"/>
    </source>
</evidence>
<keyword evidence="5" id="KW-0677">Repeat</keyword>
<gene>
    <name evidence="10" type="ORF">NQ317_015822</name>
</gene>
<keyword evidence="6" id="KW-1133">Transmembrane helix</keyword>
<dbReference type="InterPro" id="IPR023395">
    <property type="entry name" value="MCP_dom_sf"/>
</dbReference>
<name>A0ABQ9JN21_9CUCU</name>
<sequence>MQHDIKLPPEQRRNYKHAIDGFVRVIKEDGAAKLFSGASTASTRGGMMTIGQLSFYDQIKLTLLGTGLFNDNISTHFTASASAGAISTFLTQPLDVLKTRLMNAKPGEYKSVFDCIRVTSKGGPLAFYKGFFARSDQGDAYDHTGVPVL</sequence>
<keyword evidence="11" id="KW-1185">Reference proteome</keyword>
<comment type="caution">
    <text evidence="10">The sequence shown here is derived from an EMBL/GenBank/DDBJ whole genome shotgun (WGS) entry which is preliminary data.</text>
</comment>
<dbReference type="InterPro" id="IPR018108">
    <property type="entry name" value="MCP_transmembrane"/>
</dbReference>
<keyword evidence="4 8" id="KW-0812">Transmembrane</keyword>
<comment type="subcellular location">
    <subcellularLocation>
        <location evidence="1">Membrane</location>
        <topology evidence="1">Multi-pass membrane protein</topology>
    </subcellularLocation>
</comment>
<evidence type="ECO:0000313" key="10">
    <source>
        <dbReference type="EMBL" id="KAJ8979393.1"/>
    </source>
</evidence>
<dbReference type="SUPFAM" id="SSF103506">
    <property type="entry name" value="Mitochondrial carrier"/>
    <property type="match status" value="1"/>
</dbReference>
<accession>A0ABQ9JN21</accession>
<dbReference type="PROSITE" id="PS50920">
    <property type="entry name" value="SOLCAR"/>
    <property type="match status" value="2"/>
</dbReference>
<feature type="repeat" description="Solcar" evidence="8">
    <location>
        <begin position="71"/>
        <end position="149"/>
    </location>
</feature>
<evidence type="ECO:0000256" key="8">
    <source>
        <dbReference type="PROSITE-ProRule" id="PRU00282"/>
    </source>
</evidence>
<dbReference type="InterPro" id="IPR050391">
    <property type="entry name" value="Mito_Metabolite_Transporter"/>
</dbReference>
<evidence type="ECO:0000313" key="11">
    <source>
        <dbReference type="Proteomes" id="UP001162164"/>
    </source>
</evidence>
<keyword evidence="7 8" id="KW-0472">Membrane</keyword>
<evidence type="ECO:0000256" key="9">
    <source>
        <dbReference type="RuleBase" id="RU000488"/>
    </source>
</evidence>
<protein>
    <recommendedName>
        <fullName evidence="12">Mitochondrial dicarboxylate carrier</fullName>
    </recommendedName>
</protein>
<dbReference type="Proteomes" id="UP001162164">
    <property type="component" value="Unassembled WGS sequence"/>
</dbReference>
<reference evidence="10" key="1">
    <citation type="journal article" date="2023" name="Insect Mol. Biol.">
        <title>Genome sequencing provides insights into the evolution of gene families encoding plant cell wall-degrading enzymes in longhorned beetles.</title>
        <authorList>
            <person name="Shin N.R."/>
            <person name="Okamura Y."/>
            <person name="Kirsch R."/>
            <person name="Pauchet Y."/>
        </authorList>
    </citation>
    <scope>NUCLEOTIDE SEQUENCE</scope>
    <source>
        <strain evidence="10">MMC_N1</strain>
    </source>
</reference>
<evidence type="ECO:0000256" key="3">
    <source>
        <dbReference type="ARBA" id="ARBA00022448"/>
    </source>
</evidence>
<evidence type="ECO:0000256" key="6">
    <source>
        <dbReference type="ARBA" id="ARBA00022989"/>
    </source>
</evidence>
<evidence type="ECO:0000256" key="7">
    <source>
        <dbReference type="ARBA" id="ARBA00023136"/>
    </source>
</evidence>
<dbReference type="Gene3D" id="1.50.40.10">
    <property type="entry name" value="Mitochondrial carrier domain"/>
    <property type="match status" value="1"/>
</dbReference>
<evidence type="ECO:0008006" key="12">
    <source>
        <dbReference type="Google" id="ProtNLM"/>
    </source>
</evidence>
<proteinExistence type="inferred from homology"/>
<feature type="repeat" description="Solcar" evidence="8">
    <location>
        <begin position="1"/>
        <end position="62"/>
    </location>
</feature>
<organism evidence="10 11">
    <name type="scientific">Molorchus minor</name>
    <dbReference type="NCBI Taxonomy" id="1323400"/>
    <lineage>
        <taxon>Eukaryota</taxon>
        <taxon>Metazoa</taxon>
        <taxon>Ecdysozoa</taxon>
        <taxon>Arthropoda</taxon>
        <taxon>Hexapoda</taxon>
        <taxon>Insecta</taxon>
        <taxon>Pterygota</taxon>
        <taxon>Neoptera</taxon>
        <taxon>Endopterygota</taxon>
        <taxon>Coleoptera</taxon>
        <taxon>Polyphaga</taxon>
        <taxon>Cucujiformia</taxon>
        <taxon>Chrysomeloidea</taxon>
        <taxon>Cerambycidae</taxon>
        <taxon>Lamiinae</taxon>
        <taxon>Monochamini</taxon>
        <taxon>Molorchus</taxon>
    </lineage>
</organism>
<dbReference type="EMBL" id="JAPWTJ010000342">
    <property type="protein sequence ID" value="KAJ8979393.1"/>
    <property type="molecule type" value="Genomic_DNA"/>
</dbReference>
<evidence type="ECO:0000256" key="5">
    <source>
        <dbReference type="ARBA" id="ARBA00022737"/>
    </source>
</evidence>